<organism evidence="1">
    <name type="scientific">marine sediment metagenome</name>
    <dbReference type="NCBI Taxonomy" id="412755"/>
    <lineage>
        <taxon>unclassified sequences</taxon>
        <taxon>metagenomes</taxon>
        <taxon>ecological metagenomes</taxon>
    </lineage>
</organism>
<dbReference type="AlphaFoldDB" id="A0A0F9F1T5"/>
<proteinExistence type="predicted"/>
<evidence type="ECO:0000313" key="1">
    <source>
        <dbReference type="EMBL" id="KKL51220.1"/>
    </source>
</evidence>
<gene>
    <name evidence="1" type="ORF">LCGC14_2297680</name>
</gene>
<protein>
    <submittedName>
        <fullName evidence="1">Uncharacterized protein</fullName>
    </submittedName>
</protein>
<sequence length="79" mass="8924">MRFPDYLAYTPKGQGNIGRLVAHVFCPTTLKMTKDLVTDSDGKVSVLADISMGEHHQVRSFTRFGLKYKVRRLVARRAA</sequence>
<dbReference type="EMBL" id="LAZR01032326">
    <property type="protein sequence ID" value="KKL51220.1"/>
    <property type="molecule type" value="Genomic_DNA"/>
</dbReference>
<accession>A0A0F9F1T5</accession>
<name>A0A0F9F1T5_9ZZZZ</name>
<comment type="caution">
    <text evidence="1">The sequence shown here is derived from an EMBL/GenBank/DDBJ whole genome shotgun (WGS) entry which is preliminary data.</text>
</comment>
<reference evidence="1" key="1">
    <citation type="journal article" date="2015" name="Nature">
        <title>Complex archaea that bridge the gap between prokaryotes and eukaryotes.</title>
        <authorList>
            <person name="Spang A."/>
            <person name="Saw J.H."/>
            <person name="Jorgensen S.L."/>
            <person name="Zaremba-Niedzwiedzka K."/>
            <person name="Martijn J."/>
            <person name="Lind A.E."/>
            <person name="van Eijk R."/>
            <person name="Schleper C."/>
            <person name="Guy L."/>
            <person name="Ettema T.J."/>
        </authorList>
    </citation>
    <scope>NUCLEOTIDE SEQUENCE</scope>
</reference>